<accession>A0A8S4R534</accession>
<sequence>MLPYVRSVCSMPLCVTGAVFGPSVRHWAASPQPQHSLCGRLPREEDRSSSAVCRLDYVKANESKMKTIITATLCAILIQSRLCFDIQPTSNDRSDSPEEIARGRRDVIEEEKFYNIRSDDRQDTMSQHTPWLPGPLPPEDPTTKISITNTAQEIPPMYQTTESVTDKPTGRGARASNENWIKLPFPNRDDVHDILTPPQPSGELINSRMPRVNFVTQNKAIEASESRNDKESIQRPTRTDDLRTEFVRPEEESTQYKPVYPRQAVYYPEDNRRPYYDDRYHPADDLYRRDTFYDLYDRKRYNPGYGPRVDRYDEAYDNYVPRKPKRIIYYAHLPEVVRTPPSADLRYRYSVDPYRRFDEDYSARAGRYDYRFRPRYPYAPLRKDDRKYGYRDLASSSSSIKDKKVDEKVTPTPVLPQKDDKFKTGAPPNRNSNRNTINSHQYHEAAENYNDLSHKAFLDQKNPNDSYLRFDEPLFHSAIEDPYQRKY</sequence>
<comment type="caution">
    <text evidence="2">The sequence shown here is derived from an EMBL/GenBank/DDBJ whole genome shotgun (WGS) entry which is preliminary data.</text>
</comment>
<dbReference type="AlphaFoldDB" id="A0A8S4R534"/>
<evidence type="ECO:0000313" key="3">
    <source>
        <dbReference type="Proteomes" id="UP000838756"/>
    </source>
</evidence>
<name>A0A8S4R534_9NEOP</name>
<evidence type="ECO:0000313" key="2">
    <source>
        <dbReference type="EMBL" id="CAH2230431.1"/>
    </source>
</evidence>
<dbReference type="EMBL" id="CAKXAJ010024807">
    <property type="protein sequence ID" value="CAH2230431.1"/>
    <property type="molecule type" value="Genomic_DNA"/>
</dbReference>
<reference evidence="2" key="1">
    <citation type="submission" date="2022-03" db="EMBL/GenBank/DDBJ databases">
        <authorList>
            <person name="Lindestad O."/>
        </authorList>
    </citation>
    <scope>NUCLEOTIDE SEQUENCE</scope>
</reference>
<organism evidence="2 3">
    <name type="scientific">Pararge aegeria aegeria</name>
    <dbReference type="NCBI Taxonomy" id="348720"/>
    <lineage>
        <taxon>Eukaryota</taxon>
        <taxon>Metazoa</taxon>
        <taxon>Ecdysozoa</taxon>
        <taxon>Arthropoda</taxon>
        <taxon>Hexapoda</taxon>
        <taxon>Insecta</taxon>
        <taxon>Pterygota</taxon>
        <taxon>Neoptera</taxon>
        <taxon>Endopterygota</taxon>
        <taxon>Lepidoptera</taxon>
        <taxon>Glossata</taxon>
        <taxon>Ditrysia</taxon>
        <taxon>Papilionoidea</taxon>
        <taxon>Nymphalidae</taxon>
        <taxon>Satyrinae</taxon>
        <taxon>Satyrini</taxon>
        <taxon>Parargina</taxon>
        <taxon>Pararge</taxon>
    </lineage>
</organism>
<dbReference type="Proteomes" id="UP000838756">
    <property type="component" value="Unassembled WGS sequence"/>
</dbReference>
<feature type="compositionally biased region" description="Basic and acidic residues" evidence="1">
    <location>
        <begin position="400"/>
        <end position="409"/>
    </location>
</feature>
<protein>
    <submittedName>
        <fullName evidence="2">Jg1934 protein</fullName>
    </submittedName>
</protein>
<gene>
    <name evidence="2" type="primary">jg1934</name>
    <name evidence="2" type="ORF">PAEG_LOCUS9646</name>
</gene>
<proteinExistence type="predicted"/>
<evidence type="ECO:0000256" key="1">
    <source>
        <dbReference type="SAM" id="MobiDB-lite"/>
    </source>
</evidence>
<feature type="region of interest" description="Disordered" evidence="1">
    <location>
        <begin position="393"/>
        <end position="437"/>
    </location>
</feature>
<dbReference type="OrthoDB" id="7671074at2759"/>
<keyword evidence="3" id="KW-1185">Reference proteome</keyword>